<accession>A0AB94IFA5</accession>
<dbReference type="NCBIfam" id="NF012228">
    <property type="entry name" value="RobA_TF"/>
    <property type="match status" value="1"/>
</dbReference>
<reference evidence="5 6" key="1">
    <citation type="journal article" date="2014" name="Appl. Environ. Microbiol.">
        <title>Genomic features of a bumble bee symbiont reflect its host environment.</title>
        <authorList>
            <person name="Martinson V.G."/>
            <person name="Magoc T."/>
            <person name="Koch H."/>
            <person name="Salzberg S.L."/>
            <person name="Moran N.A."/>
        </authorList>
    </citation>
    <scope>NUCLEOTIDE SEQUENCE [LARGE SCALE GENOMIC DNA]</scope>
    <source>
        <strain evidence="5 6">Bimp</strain>
    </source>
</reference>
<evidence type="ECO:0000256" key="1">
    <source>
        <dbReference type="ARBA" id="ARBA00023015"/>
    </source>
</evidence>
<dbReference type="InterPro" id="IPR058147">
    <property type="entry name" value="Rob"/>
</dbReference>
<dbReference type="Pfam" id="PF12833">
    <property type="entry name" value="HTH_18"/>
    <property type="match status" value="1"/>
</dbReference>
<keyword evidence="2" id="KW-0238">DNA-binding</keyword>
<keyword evidence="6" id="KW-1185">Reference proteome</keyword>
<dbReference type="Pfam" id="PF06445">
    <property type="entry name" value="GyrI-like"/>
    <property type="match status" value="1"/>
</dbReference>
<sequence>MNQMSIISDLIKWIEKNLEQPLSIDHVAKKSGYSKWHLQRMFKDVTGKVLGTYIRHRRLTHAALALKLTSKPILDIAMQYQFDSQQTFTRSFKKQFKLTPANYRRAELWDPVGLTPPIQLDRKLVHLPQPLFITIPEQVFWGVSYKSRCNLDNMWREQLTNREKFFVDYLNKYIKHNEPIPSKLFAFFQSIESSDNPEEQEILYTIGLEQKKNIEGIDQFSHKAGLYASFKYVGPIDDFWDFIIQVYLAAMPSLGVKLRRGPHIEIYHHNSNWDLKRLQRPKLIECDYCIPVVNEQNNCH</sequence>
<evidence type="ECO:0000259" key="4">
    <source>
        <dbReference type="PROSITE" id="PS01124"/>
    </source>
</evidence>
<keyword evidence="3" id="KW-0804">Transcription</keyword>
<dbReference type="Gene3D" id="3.20.80.10">
    <property type="entry name" value="Regulatory factor, effector binding domain"/>
    <property type="match status" value="1"/>
</dbReference>
<comment type="caution">
    <text evidence="5">The sequence shown here is derived from an EMBL/GenBank/DDBJ whole genome shotgun (WGS) entry which is preliminary data.</text>
</comment>
<dbReference type="GO" id="GO:0003700">
    <property type="term" value="F:DNA-binding transcription factor activity"/>
    <property type="evidence" value="ECO:0007669"/>
    <property type="project" value="InterPro"/>
</dbReference>
<feature type="domain" description="HTH araC/xylS-type" evidence="4">
    <location>
        <begin position="8"/>
        <end position="106"/>
    </location>
</feature>
<dbReference type="PRINTS" id="PR00032">
    <property type="entry name" value="HTHARAC"/>
</dbReference>
<dbReference type="AlphaFoldDB" id="A0AB94IFA5"/>
<dbReference type="Gene3D" id="1.10.10.60">
    <property type="entry name" value="Homeodomain-like"/>
    <property type="match status" value="2"/>
</dbReference>
<dbReference type="InterPro" id="IPR029442">
    <property type="entry name" value="GyrI-like"/>
</dbReference>
<dbReference type="InterPro" id="IPR050959">
    <property type="entry name" value="MarA-like"/>
</dbReference>
<dbReference type="RefSeq" id="WP_024495215.1">
    <property type="nucleotide sequence ID" value="NZ_AWGA01000006.1"/>
</dbReference>
<dbReference type="PROSITE" id="PS00041">
    <property type="entry name" value="HTH_ARAC_FAMILY_1"/>
    <property type="match status" value="1"/>
</dbReference>
<evidence type="ECO:0000313" key="6">
    <source>
        <dbReference type="Proteomes" id="UP000506160"/>
    </source>
</evidence>
<evidence type="ECO:0000313" key="5">
    <source>
        <dbReference type="EMBL" id="TEA28193.1"/>
    </source>
</evidence>
<dbReference type="InterPro" id="IPR009057">
    <property type="entry name" value="Homeodomain-like_sf"/>
</dbReference>
<name>A0AB94IFA5_9GAMM</name>
<organism evidence="5 6">
    <name type="scientific">Candidatus Schmidhempelia bombi str. Bimp</name>
    <dbReference type="NCBI Taxonomy" id="1387197"/>
    <lineage>
        <taxon>Bacteria</taxon>
        <taxon>Pseudomonadati</taxon>
        <taxon>Pseudomonadota</taxon>
        <taxon>Gammaproteobacteria</taxon>
        <taxon>Orbales</taxon>
        <taxon>Orbaceae</taxon>
        <taxon>Candidatus Schmidhempelia</taxon>
    </lineage>
</organism>
<dbReference type="GO" id="GO:0043565">
    <property type="term" value="F:sequence-specific DNA binding"/>
    <property type="evidence" value="ECO:0007669"/>
    <property type="project" value="InterPro"/>
</dbReference>
<dbReference type="SMART" id="SM00342">
    <property type="entry name" value="HTH_ARAC"/>
    <property type="match status" value="1"/>
</dbReference>
<dbReference type="InterPro" id="IPR018062">
    <property type="entry name" value="HTH_AraC-typ_CS"/>
</dbReference>
<evidence type="ECO:0000256" key="2">
    <source>
        <dbReference type="ARBA" id="ARBA00023125"/>
    </source>
</evidence>
<dbReference type="PROSITE" id="PS01124">
    <property type="entry name" value="HTH_ARAC_FAMILY_2"/>
    <property type="match status" value="1"/>
</dbReference>
<dbReference type="FunFam" id="1.10.10.60:FF:000030">
    <property type="entry name" value="DNA-binding transcriptional regulator SoxS"/>
    <property type="match status" value="1"/>
</dbReference>
<dbReference type="PANTHER" id="PTHR47504">
    <property type="entry name" value="RIGHT ORIGIN-BINDING PROTEIN"/>
    <property type="match status" value="1"/>
</dbReference>
<dbReference type="Proteomes" id="UP000506160">
    <property type="component" value="Unassembled WGS sequence"/>
</dbReference>
<evidence type="ECO:0000256" key="3">
    <source>
        <dbReference type="ARBA" id="ARBA00023163"/>
    </source>
</evidence>
<keyword evidence="1" id="KW-0805">Transcription regulation</keyword>
<dbReference type="InterPro" id="IPR011256">
    <property type="entry name" value="Reg_factor_effector_dom_sf"/>
</dbReference>
<dbReference type="PANTHER" id="PTHR47504:SF5">
    <property type="entry name" value="RIGHT ORIGIN-BINDING PROTEIN"/>
    <property type="match status" value="1"/>
</dbReference>
<dbReference type="InterPro" id="IPR018060">
    <property type="entry name" value="HTH_AraC"/>
</dbReference>
<dbReference type="SUPFAM" id="SSF46689">
    <property type="entry name" value="Homeodomain-like"/>
    <property type="match status" value="2"/>
</dbReference>
<dbReference type="InterPro" id="IPR020449">
    <property type="entry name" value="Tscrpt_reg_AraC-type_HTH"/>
</dbReference>
<dbReference type="EMBL" id="AWGA01000006">
    <property type="protein sequence ID" value="TEA28193.1"/>
    <property type="molecule type" value="Genomic_DNA"/>
</dbReference>
<protein>
    <submittedName>
        <fullName evidence="5">MDR efflux pump AcrAB transcriptional activator RobA</fullName>
    </submittedName>
</protein>
<dbReference type="SUPFAM" id="SSF55136">
    <property type="entry name" value="Probable bacterial effector-binding domain"/>
    <property type="match status" value="1"/>
</dbReference>
<proteinExistence type="predicted"/>
<gene>
    <name evidence="5" type="primary">robA</name>
    <name evidence="5" type="ORF">O970_00380</name>
</gene>